<keyword evidence="3 14" id="KW-0444">Lipid biosynthesis</keyword>
<dbReference type="InterPro" id="IPR013819">
    <property type="entry name" value="LipOase_C"/>
</dbReference>
<evidence type="ECO:0000256" key="15">
    <source>
        <dbReference type="SAM" id="MobiDB-lite"/>
    </source>
</evidence>
<sequence>MNSQLQAGSSRALLVVPELVLRPSCGSLGRLNRPGSWPGARRKAGTGKVYAVSRKNPVSMKPVEKVATVTVKATVKATVGGVLRKLGLSGGLDAILDVLGKSVRLELVSDELDPQTGLQKPTIKGYIHRSAADDDLVVYEGEFKVSSSFGAVGAVLVRNEHQKETYFKSIVLEGFDQGPIQITCNSWVHAHCDNPQDRVFFTDKSYLPPKTPAGLKQLREKELETLRGNGKGERKDFERIYDYDKYNDLGDPDESADTTRPVLGGKYHPYPRRCRTGRPMTLRDPMSESRVKSTADSPYVPRDEAFSALKQAQFTLKTLKSVLHALIPGVEALVVDKNMGFDFFTDIDLLFKKGVEFQRKDGDGNVLSSLLLPRLLKAVAKGGSELLQFEIPAIMDRDKFSWMRDEEFARQTIAGINPYGIQLVKEFPFVSTLDPKKYGPTESAITKEVIEREIKGVMTVEEAVARKKLFVLDYHDILMPYVNKVRALEGTTLYASRTVFFITHLGTLQPVAIELARPLSESDDAWRKVFTQGIDHTTAWVWKLAKCHVAAHDSGIHQLVSHWLRTHCCCEPYVIAANRQLSAMHPIYRLLQPHFRYTMEINGLARQSLINANGIIESCFSPGMYSMELSSYAYDLTWRFDKEALPADLINRGLAEEDPTAEHGLKLVIEDYPFANDGLLIWSAIKQWVTDYVSYYYSDPGSVRSDTELQAFWEEVRTKGHEDKKNEAWWPVLKTNDDLIQVLTTIMWVVSGHHAAVNFGQYPYGGYFPNRPTIARNNLPVEDEGCDEFRRFIEKPEVALLSTFPSQLQAAKVMTVLDVLSSHSPEEEYLGDQVEPEWALVPEIRAAFEKFNGRMKEIEGIIDQRNTDLELRNRTGAGVVPYELLKPFSEPGVTGKGVPTSISI</sequence>
<keyword evidence="11 14" id="KW-0275">Fatty acid biosynthesis</keyword>
<dbReference type="Pfam" id="PF00305">
    <property type="entry name" value="Lipoxygenase"/>
    <property type="match status" value="1"/>
</dbReference>
<evidence type="ECO:0000256" key="5">
    <source>
        <dbReference type="ARBA" id="ARBA00022767"/>
    </source>
</evidence>
<dbReference type="eggNOG" id="ENOG502QQSP">
    <property type="taxonomic scope" value="Eukaryota"/>
</dbReference>
<dbReference type="PRINTS" id="PR00468">
    <property type="entry name" value="PLTLPOXGNASE"/>
</dbReference>
<proteinExistence type="inferred from homology"/>
<keyword evidence="10" id="KW-0443">Lipid metabolism</keyword>
<gene>
    <name evidence="18" type="ORF">AMTR_s00022p00205270</name>
</gene>
<dbReference type="InterPro" id="IPR001024">
    <property type="entry name" value="PLAT/LH2_dom"/>
</dbReference>
<evidence type="ECO:0000256" key="6">
    <source>
        <dbReference type="ARBA" id="ARBA00022832"/>
    </source>
</evidence>
<evidence type="ECO:0000256" key="13">
    <source>
        <dbReference type="RuleBase" id="RU003974"/>
    </source>
</evidence>
<name>W1PUA6_AMBTC</name>
<protein>
    <recommendedName>
        <fullName evidence="14">Lipoxygenase</fullName>
        <ecNumber evidence="14">1.13.11.-</ecNumber>
    </recommendedName>
</protein>
<dbReference type="PROSITE" id="PS50095">
    <property type="entry name" value="PLAT"/>
    <property type="match status" value="1"/>
</dbReference>
<dbReference type="InterPro" id="IPR000907">
    <property type="entry name" value="LipOase"/>
</dbReference>
<dbReference type="InterPro" id="IPR036392">
    <property type="entry name" value="PLAT/LH2_dom_sf"/>
</dbReference>
<dbReference type="GO" id="GO:0046872">
    <property type="term" value="F:metal ion binding"/>
    <property type="evidence" value="ECO:0007669"/>
    <property type="project" value="UniProtKB-UniRule"/>
</dbReference>
<dbReference type="SMART" id="SM00308">
    <property type="entry name" value="LH2"/>
    <property type="match status" value="1"/>
</dbReference>
<comment type="cofactor">
    <cofactor evidence="1 13">
        <name>Fe cation</name>
        <dbReference type="ChEBI" id="CHEBI:24875"/>
    </cofactor>
</comment>
<dbReference type="EC" id="1.13.11.-" evidence="14"/>
<reference evidence="19" key="1">
    <citation type="journal article" date="2013" name="Science">
        <title>The Amborella genome and the evolution of flowering plants.</title>
        <authorList>
            <consortium name="Amborella Genome Project"/>
        </authorList>
    </citation>
    <scope>NUCLEOTIDE SEQUENCE [LARGE SCALE GENOMIC DNA]</scope>
</reference>
<accession>W1PUA6</accession>
<organism evidence="18 19">
    <name type="scientific">Amborella trichopoda</name>
    <dbReference type="NCBI Taxonomy" id="13333"/>
    <lineage>
        <taxon>Eukaryota</taxon>
        <taxon>Viridiplantae</taxon>
        <taxon>Streptophyta</taxon>
        <taxon>Embryophyta</taxon>
        <taxon>Tracheophyta</taxon>
        <taxon>Spermatophyta</taxon>
        <taxon>Magnoliopsida</taxon>
        <taxon>Amborellales</taxon>
        <taxon>Amborellaceae</taxon>
        <taxon>Amborella</taxon>
    </lineage>
</organism>
<comment type="similarity">
    <text evidence="2 13">Belongs to the lipoxygenase family.</text>
</comment>
<keyword evidence="9 13" id="KW-0408">Iron</keyword>
<dbReference type="InterPro" id="IPR027433">
    <property type="entry name" value="Lipoxygenase_dom_3"/>
</dbReference>
<evidence type="ECO:0000313" key="18">
    <source>
        <dbReference type="EMBL" id="ERN11643.1"/>
    </source>
</evidence>
<dbReference type="FunFam" id="1.20.245.10:FF:000002">
    <property type="entry name" value="Lipoxygenase"/>
    <property type="match status" value="1"/>
</dbReference>
<dbReference type="PROSITE" id="PS51393">
    <property type="entry name" value="LIPOXYGENASE_3"/>
    <property type="match status" value="1"/>
</dbReference>
<dbReference type="SUPFAM" id="SSF49723">
    <property type="entry name" value="Lipase/lipooxygenase domain (PLAT/LH2 domain)"/>
    <property type="match status" value="1"/>
</dbReference>
<dbReference type="GO" id="GO:0031408">
    <property type="term" value="P:oxylipin biosynthetic process"/>
    <property type="evidence" value="ECO:0007669"/>
    <property type="project" value="UniProtKB-UniRule"/>
</dbReference>
<dbReference type="InterPro" id="IPR020834">
    <property type="entry name" value="LipOase_CS"/>
</dbReference>
<evidence type="ECO:0000256" key="7">
    <source>
        <dbReference type="ARBA" id="ARBA00022964"/>
    </source>
</evidence>
<dbReference type="GO" id="GO:0034440">
    <property type="term" value="P:lipid oxidation"/>
    <property type="evidence" value="ECO:0000318"/>
    <property type="project" value="GO_Central"/>
</dbReference>
<dbReference type="STRING" id="13333.W1PUA6"/>
<evidence type="ECO:0000256" key="1">
    <source>
        <dbReference type="ARBA" id="ARBA00001962"/>
    </source>
</evidence>
<evidence type="ECO:0000256" key="4">
    <source>
        <dbReference type="ARBA" id="ARBA00022723"/>
    </source>
</evidence>
<dbReference type="GO" id="GO:0016702">
    <property type="term" value="F:oxidoreductase activity, acting on single donors with incorporation of molecular oxygen, incorporation of two atoms of oxygen"/>
    <property type="evidence" value="ECO:0000318"/>
    <property type="project" value="GO_Central"/>
</dbReference>
<dbReference type="HOGENOM" id="CLU_004282_0_0_1"/>
<dbReference type="PRINTS" id="PR00087">
    <property type="entry name" value="LIPOXYGENASE"/>
</dbReference>
<evidence type="ECO:0000256" key="14">
    <source>
        <dbReference type="RuleBase" id="RU003975"/>
    </source>
</evidence>
<dbReference type="Gene3D" id="4.10.372.10">
    <property type="entry name" value="Lipoxygenase-1, Domain 3"/>
    <property type="match status" value="1"/>
</dbReference>
<dbReference type="CDD" id="cd01751">
    <property type="entry name" value="PLAT_LH2"/>
    <property type="match status" value="1"/>
</dbReference>
<keyword evidence="8 13" id="KW-0560">Oxidoreductase</keyword>
<keyword evidence="6" id="KW-0276">Fatty acid metabolism</keyword>
<dbReference type="OrthoDB" id="407298at2759"/>
<feature type="domain" description="Lipoxygenase" evidence="17">
    <location>
        <begin position="205"/>
        <end position="904"/>
    </location>
</feature>
<keyword evidence="4 13" id="KW-0479">Metal-binding</keyword>
<dbReference type="OMA" id="RTHCSME"/>
<dbReference type="InterPro" id="IPR042057">
    <property type="entry name" value="Lipoxy_PLAT/LH2"/>
</dbReference>
<evidence type="ECO:0000256" key="12">
    <source>
        <dbReference type="PROSITE-ProRule" id="PRU00152"/>
    </source>
</evidence>
<dbReference type="Proteomes" id="UP000017836">
    <property type="component" value="Unassembled WGS sequence"/>
</dbReference>
<dbReference type="PROSITE" id="PS00711">
    <property type="entry name" value="LIPOXYGENASE_1"/>
    <property type="match status" value="1"/>
</dbReference>
<dbReference type="KEGG" id="atr:18439842"/>
<evidence type="ECO:0000256" key="10">
    <source>
        <dbReference type="ARBA" id="ARBA00023098"/>
    </source>
</evidence>
<evidence type="ECO:0000256" key="9">
    <source>
        <dbReference type="ARBA" id="ARBA00023004"/>
    </source>
</evidence>
<evidence type="ECO:0000313" key="19">
    <source>
        <dbReference type="Proteomes" id="UP000017836"/>
    </source>
</evidence>
<evidence type="ECO:0000259" key="17">
    <source>
        <dbReference type="PROSITE" id="PS51393"/>
    </source>
</evidence>
<dbReference type="Pfam" id="PF01477">
    <property type="entry name" value="PLAT"/>
    <property type="match status" value="1"/>
</dbReference>
<dbReference type="GO" id="GO:0006633">
    <property type="term" value="P:fatty acid biosynthetic process"/>
    <property type="evidence" value="ECO:0007669"/>
    <property type="project" value="UniProtKB-KW"/>
</dbReference>
<keyword evidence="19" id="KW-1185">Reference proteome</keyword>
<comment type="function">
    <text evidence="14">Plant lipoxygenase may be involved in a number of diverse aspects of plant physiology including growth and development, pest resistance, and senescence or responses to wounding.</text>
</comment>
<dbReference type="PROSITE" id="PS00081">
    <property type="entry name" value="LIPOXYGENASE_2"/>
    <property type="match status" value="1"/>
</dbReference>
<comment type="pathway">
    <text evidence="14">Lipid metabolism; oxylipin biosynthesis.</text>
</comment>
<feature type="domain" description="PLAT" evidence="16">
    <location>
        <begin position="71"/>
        <end position="202"/>
    </location>
</feature>
<dbReference type="Gene3D" id="1.20.245.10">
    <property type="entry name" value="Lipoxygenase-1, Domain 5"/>
    <property type="match status" value="1"/>
</dbReference>
<dbReference type="PANTHER" id="PTHR11771">
    <property type="entry name" value="LIPOXYGENASE"/>
    <property type="match status" value="1"/>
</dbReference>
<dbReference type="Gramene" id="ERN11643">
    <property type="protein sequence ID" value="ERN11643"/>
    <property type="gene ID" value="AMTR_s00022p00205270"/>
</dbReference>
<evidence type="ECO:0000259" key="16">
    <source>
        <dbReference type="PROSITE" id="PS50095"/>
    </source>
</evidence>
<dbReference type="Gene3D" id="3.10.450.60">
    <property type="match status" value="1"/>
</dbReference>
<dbReference type="EMBL" id="KI392687">
    <property type="protein sequence ID" value="ERN11643.1"/>
    <property type="molecule type" value="Genomic_DNA"/>
</dbReference>
<dbReference type="AlphaFoldDB" id="W1PUA6"/>
<dbReference type="UniPathway" id="UPA00382"/>
<dbReference type="InterPro" id="IPR001246">
    <property type="entry name" value="LipOase_plant"/>
</dbReference>
<evidence type="ECO:0000256" key="11">
    <source>
        <dbReference type="ARBA" id="ARBA00023160"/>
    </source>
</evidence>
<feature type="region of interest" description="Disordered" evidence="15">
    <location>
        <begin position="251"/>
        <end position="297"/>
    </location>
</feature>
<dbReference type="InterPro" id="IPR036226">
    <property type="entry name" value="LipOase_C_sf"/>
</dbReference>
<evidence type="ECO:0000256" key="8">
    <source>
        <dbReference type="ARBA" id="ARBA00023002"/>
    </source>
</evidence>
<evidence type="ECO:0000256" key="2">
    <source>
        <dbReference type="ARBA" id="ARBA00009419"/>
    </source>
</evidence>
<keyword evidence="5 14" id="KW-0925">Oxylipin biosynthesis</keyword>
<comment type="caution">
    <text evidence="12">Lacks conserved residue(s) required for the propagation of feature annotation.</text>
</comment>
<dbReference type="Gene3D" id="2.60.60.20">
    <property type="entry name" value="PLAT/LH2 domain"/>
    <property type="match status" value="1"/>
</dbReference>
<dbReference type="SUPFAM" id="SSF48484">
    <property type="entry name" value="Lipoxigenase"/>
    <property type="match status" value="1"/>
</dbReference>
<dbReference type="Gene3D" id="4.10.375.10">
    <property type="entry name" value="Lipoxygenase-1, Domain 2"/>
    <property type="match status" value="1"/>
</dbReference>
<dbReference type="InterPro" id="IPR020833">
    <property type="entry name" value="LipOase_Fe_BS"/>
</dbReference>
<evidence type="ECO:0000256" key="3">
    <source>
        <dbReference type="ARBA" id="ARBA00022516"/>
    </source>
</evidence>
<keyword evidence="7 13" id="KW-0223">Dioxygenase</keyword>